<reference evidence="13" key="1">
    <citation type="journal article" date="2020" name="Nature">
        <title>Giant virus diversity and host interactions through global metagenomics.</title>
        <authorList>
            <person name="Schulz F."/>
            <person name="Roux S."/>
            <person name="Paez-Espino D."/>
            <person name="Jungbluth S."/>
            <person name="Walsh D.A."/>
            <person name="Denef V.J."/>
            <person name="McMahon K.D."/>
            <person name="Konstantinidis K.T."/>
            <person name="Eloe-Fadrosh E.A."/>
            <person name="Kyrpides N.C."/>
            <person name="Woyke T."/>
        </authorList>
    </citation>
    <scope>NUCLEOTIDE SEQUENCE</scope>
    <source>
        <strain evidence="13">GVMAG-M-3300001348-25</strain>
    </source>
</reference>
<dbReference type="Pfam" id="PF02709">
    <property type="entry name" value="Glyco_transf_7C"/>
    <property type="match status" value="1"/>
</dbReference>
<evidence type="ECO:0000256" key="5">
    <source>
        <dbReference type="ARBA" id="ARBA00022679"/>
    </source>
</evidence>
<proteinExistence type="inferred from homology"/>
<evidence type="ECO:0000256" key="2">
    <source>
        <dbReference type="ARBA" id="ARBA00004922"/>
    </source>
</evidence>
<organism evidence="13">
    <name type="scientific">viral metagenome</name>
    <dbReference type="NCBI Taxonomy" id="1070528"/>
    <lineage>
        <taxon>unclassified sequences</taxon>
        <taxon>metagenomes</taxon>
        <taxon>organismal metagenomes</taxon>
    </lineage>
</organism>
<evidence type="ECO:0000256" key="9">
    <source>
        <dbReference type="ARBA" id="ARBA00023136"/>
    </source>
</evidence>
<dbReference type="InterPro" id="IPR003859">
    <property type="entry name" value="Galactosyl_T"/>
</dbReference>
<keyword evidence="5" id="KW-0808">Transferase</keyword>
<keyword evidence="10" id="KW-0325">Glycoprotein</keyword>
<evidence type="ECO:0000256" key="1">
    <source>
        <dbReference type="ARBA" id="ARBA00004606"/>
    </source>
</evidence>
<dbReference type="PRINTS" id="PR02050">
    <property type="entry name" value="B14GALTRFASE"/>
</dbReference>
<keyword evidence="7" id="KW-0735">Signal-anchor</keyword>
<evidence type="ECO:0000256" key="7">
    <source>
        <dbReference type="ARBA" id="ARBA00022968"/>
    </source>
</evidence>
<keyword evidence="4" id="KW-0328">Glycosyltransferase</keyword>
<comment type="subcellular location">
    <subcellularLocation>
        <location evidence="1">Membrane</location>
        <topology evidence="1">Single-pass type II membrane protein</topology>
    </subcellularLocation>
</comment>
<dbReference type="GO" id="GO:0005975">
    <property type="term" value="P:carbohydrate metabolic process"/>
    <property type="evidence" value="ECO:0007669"/>
    <property type="project" value="InterPro"/>
</dbReference>
<protein>
    <recommendedName>
        <fullName evidence="14">Galactosyltransferase C-terminal domain-containing protein</fullName>
    </recommendedName>
</protein>
<comment type="similarity">
    <text evidence="3">Belongs to the glycosyltransferase 7 family.</text>
</comment>
<evidence type="ECO:0000259" key="11">
    <source>
        <dbReference type="Pfam" id="PF02709"/>
    </source>
</evidence>
<evidence type="ECO:0000256" key="10">
    <source>
        <dbReference type="ARBA" id="ARBA00023180"/>
    </source>
</evidence>
<dbReference type="PANTHER" id="PTHR19300">
    <property type="entry name" value="BETA-1,4-GALACTOSYLTRANSFERASE"/>
    <property type="match status" value="1"/>
</dbReference>
<dbReference type="GO" id="GO:0008378">
    <property type="term" value="F:galactosyltransferase activity"/>
    <property type="evidence" value="ECO:0007669"/>
    <property type="project" value="TreeGrafter"/>
</dbReference>
<evidence type="ECO:0008006" key="14">
    <source>
        <dbReference type="Google" id="ProtNLM"/>
    </source>
</evidence>
<keyword evidence="6" id="KW-0812">Transmembrane</keyword>
<dbReference type="SUPFAM" id="SSF53448">
    <property type="entry name" value="Nucleotide-diphospho-sugar transferases"/>
    <property type="match status" value="1"/>
</dbReference>
<dbReference type="GO" id="GO:0005794">
    <property type="term" value="C:Golgi apparatus"/>
    <property type="evidence" value="ECO:0007669"/>
    <property type="project" value="TreeGrafter"/>
</dbReference>
<evidence type="ECO:0000256" key="8">
    <source>
        <dbReference type="ARBA" id="ARBA00022989"/>
    </source>
</evidence>
<evidence type="ECO:0000259" key="12">
    <source>
        <dbReference type="Pfam" id="PF13733"/>
    </source>
</evidence>
<dbReference type="Gene3D" id="3.90.550.10">
    <property type="entry name" value="Spore Coat Polysaccharide Biosynthesis Protein SpsA, Chain A"/>
    <property type="match status" value="1"/>
</dbReference>
<dbReference type="AlphaFoldDB" id="A0A6C0EGE9"/>
<feature type="domain" description="Galactosyltransferase C-terminal" evidence="11">
    <location>
        <begin position="98"/>
        <end position="149"/>
    </location>
</feature>
<name>A0A6C0EGE9_9ZZZZ</name>
<dbReference type="InterPro" id="IPR027791">
    <property type="entry name" value="Galactosyl_T_C"/>
</dbReference>
<keyword evidence="8" id="KW-1133">Transmembrane helix</keyword>
<evidence type="ECO:0000256" key="4">
    <source>
        <dbReference type="ARBA" id="ARBA00022676"/>
    </source>
</evidence>
<evidence type="ECO:0000256" key="3">
    <source>
        <dbReference type="ARBA" id="ARBA00005735"/>
    </source>
</evidence>
<keyword evidence="9" id="KW-0472">Membrane</keyword>
<dbReference type="EMBL" id="MN738851">
    <property type="protein sequence ID" value="QHT27998.1"/>
    <property type="molecule type" value="Genomic_DNA"/>
</dbReference>
<dbReference type="UniPathway" id="UPA00378"/>
<evidence type="ECO:0000256" key="6">
    <source>
        <dbReference type="ARBA" id="ARBA00022692"/>
    </source>
</evidence>
<feature type="domain" description="Galactosyltransferase N-terminal" evidence="12">
    <location>
        <begin position="2"/>
        <end position="76"/>
    </location>
</feature>
<evidence type="ECO:0000313" key="13">
    <source>
        <dbReference type="EMBL" id="QHT27998.1"/>
    </source>
</evidence>
<dbReference type="Pfam" id="PF13733">
    <property type="entry name" value="Glyco_transf_7N"/>
    <property type="match status" value="1"/>
</dbReference>
<dbReference type="GO" id="GO:0016020">
    <property type="term" value="C:membrane"/>
    <property type="evidence" value="ECO:0007669"/>
    <property type="project" value="UniProtKB-SubCell"/>
</dbReference>
<dbReference type="InterPro" id="IPR029044">
    <property type="entry name" value="Nucleotide-diphossugar_trans"/>
</dbReference>
<dbReference type="PANTHER" id="PTHR19300:SF57">
    <property type="entry name" value="BETA-1,4-N-ACETYLGALACTOSAMINYLTRANSFERASE"/>
    <property type="match status" value="1"/>
</dbReference>
<dbReference type="InterPro" id="IPR027995">
    <property type="entry name" value="Galactosyl_T_N"/>
</dbReference>
<accession>A0A6C0EGE9</accession>
<sequence>MKTILIIPYRDRVNHLMYFLNNSLPKLVEAIPNLEVIVVEQTHGKRFNRGATINIGYDYYKNDDYYYITQDVDVNPQIPEAINFYANEVKDNKFLGIYSDGDTLGGIVKFLGSTFSKTNGFPNDYWGWGHEDKELENRARHFNCEIEKLITFHEFDRKKKYFKIFEDNHIREECGKWHDAYANFDRHSKDVQIINIKNNGLTTLKYKIIKESILKPNVKKIKVEIL</sequence>
<comment type="pathway">
    <text evidence="2">Protein modification; protein glycosylation.</text>
</comment>